<dbReference type="SUPFAM" id="SSF55424">
    <property type="entry name" value="FAD/NAD-linked reductases, dimerisation (C-terminal) domain"/>
    <property type="match status" value="1"/>
</dbReference>
<dbReference type="Gene3D" id="3.50.50.60">
    <property type="entry name" value="FAD/NAD(P)-binding domain"/>
    <property type="match status" value="2"/>
</dbReference>
<dbReference type="InterPro" id="IPR036188">
    <property type="entry name" value="FAD/NAD-bd_sf"/>
</dbReference>
<feature type="domain" description="Pyridine nucleotide-disulphide oxidoreductase dimerisation" evidence="8">
    <location>
        <begin position="328"/>
        <end position="426"/>
    </location>
</feature>
<dbReference type="Pfam" id="PF07992">
    <property type="entry name" value="Pyr_redox_2"/>
    <property type="match status" value="1"/>
</dbReference>
<keyword evidence="11" id="KW-1185">Reference proteome</keyword>
<evidence type="ECO:0000256" key="2">
    <source>
        <dbReference type="ARBA" id="ARBA00009130"/>
    </source>
</evidence>
<keyword evidence="6" id="KW-0558">Oxidation</keyword>
<name>A0A0R2ILN4_9LACO</name>
<dbReference type="PANTHER" id="PTHR43429">
    <property type="entry name" value="PYRIDINE NUCLEOTIDE-DISULFIDE OXIDOREDUCTASE DOMAIN-CONTAINING"/>
    <property type="match status" value="1"/>
</dbReference>
<dbReference type="EMBL" id="JQBR01000007">
    <property type="protein sequence ID" value="KRN65920.1"/>
    <property type="molecule type" value="Genomic_DNA"/>
</dbReference>
<evidence type="ECO:0000313" key="10">
    <source>
        <dbReference type="EMBL" id="KRN65920.1"/>
    </source>
</evidence>
<dbReference type="OrthoDB" id="9802028at2"/>
<dbReference type="SUPFAM" id="SSF51905">
    <property type="entry name" value="FAD/NAD(P)-binding domain"/>
    <property type="match status" value="1"/>
</dbReference>
<dbReference type="InterPro" id="IPR023753">
    <property type="entry name" value="FAD/NAD-binding_dom"/>
</dbReference>
<comment type="caution">
    <text evidence="10">The sequence shown here is derived from an EMBL/GenBank/DDBJ whole genome shotgun (WGS) entry which is preliminary data.</text>
</comment>
<gene>
    <name evidence="10" type="ORF">IV80_GL001763</name>
</gene>
<evidence type="ECO:0000256" key="4">
    <source>
        <dbReference type="ARBA" id="ARBA00022827"/>
    </source>
</evidence>
<dbReference type="PRINTS" id="PR00411">
    <property type="entry name" value="PNDRDTASEI"/>
</dbReference>
<dbReference type="Gene3D" id="3.30.390.30">
    <property type="match status" value="1"/>
</dbReference>
<accession>A0A0R2ILN4</accession>
<evidence type="ECO:0000313" key="11">
    <source>
        <dbReference type="Proteomes" id="UP000051568"/>
    </source>
</evidence>
<reference evidence="10 11" key="1">
    <citation type="journal article" date="2015" name="Genome Announc.">
        <title>Expanding the biotechnology potential of lactobacilli through comparative genomics of 213 strains and associated genera.</title>
        <authorList>
            <person name="Sun Z."/>
            <person name="Harris H.M."/>
            <person name="McCann A."/>
            <person name="Guo C."/>
            <person name="Argimon S."/>
            <person name="Zhang W."/>
            <person name="Yang X."/>
            <person name="Jeffery I.B."/>
            <person name="Cooney J.C."/>
            <person name="Kagawa T.F."/>
            <person name="Liu W."/>
            <person name="Song Y."/>
            <person name="Salvetti E."/>
            <person name="Wrobel A."/>
            <person name="Rasinkangas P."/>
            <person name="Parkhill J."/>
            <person name="Rea M.C."/>
            <person name="O'Sullivan O."/>
            <person name="Ritari J."/>
            <person name="Douillard F.P."/>
            <person name="Paul Ross R."/>
            <person name="Yang R."/>
            <person name="Briner A.E."/>
            <person name="Felis G.E."/>
            <person name="de Vos W.M."/>
            <person name="Barrangou R."/>
            <person name="Klaenhammer T.R."/>
            <person name="Caufield P.W."/>
            <person name="Cui Y."/>
            <person name="Zhang H."/>
            <person name="O'Toole P.W."/>
        </authorList>
    </citation>
    <scope>NUCLEOTIDE SEQUENCE [LARGE SCALE GENOMIC DNA]</scope>
    <source>
        <strain evidence="10 11">DSM 17757</strain>
    </source>
</reference>
<evidence type="ECO:0000259" key="8">
    <source>
        <dbReference type="Pfam" id="PF02852"/>
    </source>
</evidence>
<evidence type="ECO:0000256" key="7">
    <source>
        <dbReference type="ARBA" id="ARBA00023284"/>
    </source>
</evidence>
<sequence length="448" mass="48693">MKVIIVGATHAGTYAAQQILKTHPDYQVTVYEHNDNLSFLSCGIALWVGNHVSDPNKMFYTSPKELEQLGATMKMRHDVLEIDTDKKNVQVKDLASGQTFTDSYDKLVMTTGSKPVLPPIPGIDNPKVKLCKDWQDAKILREVSPDAKSVVIIGAGYIGAELAEQLSLAGKKVTLIDGLPHVLAKNFDPEIALRVEKDYQDHGVNLAMDEMVKSFSGDDQVTVETTQGTYTADFAVLCAGFRPATDLLKGKVKMLPNGAIITDAYMRASDPAIFAAGDSAVVHYNPTGKVDYIPLATNAIRQGILVGENIETPTTQYLGTQASSAVALFGKTLASSGLTESGAKARGVEVASVTLEENYRPEFMLSTTPILMRLIWDPKTHIVLGGAFYSEYDCAQSANVISLAIQTKMTIEELSMVDMFFQPNYDNPLNYVNAVAMAAVKKATRPNE</sequence>
<dbReference type="PANTHER" id="PTHR43429:SF1">
    <property type="entry name" value="NAD(P)H SULFUR OXIDOREDUCTASE (COA-DEPENDENT)"/>
    <property type="match status" value="1"/>
</dbReference>
<dbReference type="STRING" id="319652.IV80_GL001763"/>
<protein>
    <submittedName>
        <fullName evidence="10">NADH oxidase</fullName>
    </submittedName>
</protein>
<keyword evidence="5" id="KW-0560">Oxidoreductase</keyword>
<evidence type="ECO:0000259" key="9">
    <source>
        <dbReference type="Pfam" id="PF07992"/>
    </source>
</evidence>
<comment type="similarity">
    <text evidence="2">Belongs to the class-III pyridine nucleotide-disulfide oxidoreductase family.</text>
</comment>
<dbReference type="Proteomes" id="UP000051568">
    <property type="component" value="Unassembled WGS sequence"/>
</dbReference>
<proteinExistence type="inferred from homology"/>
<keyword evidence="4" id="KW-0274">FAD</keyword>
<dbReference type="Pfam" id="PF02852">
    <property type="entry name" value="Pyr_redox_dim"/>
    <property type="match status" value="1"/>
</dbReference>
<evidence type="ECO:0000256" key="6">
    <source>
        <dbReference type="ARBA" id="ARBA00023097"/>
    </source>
</evidence>
<organism evidence="10 11">
    <name type="scientific">Pediococcus cellicola</name>
    <dbReference type="NCBI Taxonomy" id="319652"/>
    <lineage>
        <taxon>Bacteria</taxon>
        <taxon>Bacillati</taxon>
        <taxon>Bacillota</taxon>
        <taxon>Bacilli</taxon>
        <taxon>Lactobacillales</taxon>
        <taxon>Lactobacillaceae</taxon>
        <taxon>Pediococcus</taxon>
    </lineage>
</organism>
<dbReference type="AlphaFoldDB" id="A0A0R2ILN4"/>
<evidence type="ECO:0000256" key="1">
    <source>
        <dbReference type="ARBA" id="ARBA00001974"/>
    </source>
</evidence>
<evidence type="ECO:0000256" key="3">
    <source>
        <dbReference type="ARBA" id="ARBA00022630"/>
    </source>
</evidence>
<keyword evidence="7" id="KW-0676">Redox-active center</keyword>
<evidence type="ECO:0000256" key="5">
    <source>
        <dbReference type="ARBA" id="ARBA00023002"/>
    </source>
</evidence>
<keyword evidence="3" id="KW-0285">Flavoprotein</keyword>
<dbReference type="RefSeq" id="WP_057751603.1">
    <property type="nucleotide sequence ID" value="NZ_BJVH01000015.1"/>
</dbReference>
<dbReference type="PATRIC" id="fig|319652.3.peg.1790"/>
<dbReference type="GO" id="GO:0016491">
    <property type="term" value="F:oxidoreductase activity"/>
    <property type="evidence" value="ECO:0007669"/>
    <property type="project" value="UniProtKB-KW"/>
</dbReference>
<dbReference type="InterPro" id="IPR050260">
    <property type="entry name" value="FAD-bd_OxRdtase"/>
</dbReference>
<feature type="domain" description="FAD/NAD(P)-binding" evidence="9">
    <location>
        <begin position="1"/>
        <end position="303"/>
    </location>
</feature>
<dbReference type="InterPro" id="IPR004099">
    <property type="entry name" value="Pyr_nucl-diS_OxRdtase_dimer"/>
</dbReference>
<dbReference type="PRINTS" id="PR00368">
    <property type="entry name" value="FADPNR"/>
</dbReference>
<comment type="cofactor">
    <cofactor evidence="1">
        <name>FAD</name>
        <dbReference type="ChEBI" id="CHEBI:57692"/>
    </cofactor>
</comment>
<dbReference type="InterPro" id="IPR016156">
    <property type="entry name" value="FAD/NAD-linked_Rdtase_dimer_sf"/>
</dbReference>